<sequence length="234" mass="25876">MARSQNSFERVFARDGELKKQGNPPSVHELFSMTMRDELSMSHFAEALHELHGIQLTQAAARLLSSIDAGSGRLSFTQFQRALQEDPQEPAALSGRPNVFNDQAKAIITDNAGSPKPPTLRGDHCRPHTDISGEDFVKAGQLASKMQALGPFQSNLVVPSNDPSINNPLVHRQEPAGDSGRDMMRTASRMFISGELDRAGYEKFLVQNGIMLTSDCDLQKLIVSHERVRPEEWP</sequence>
<evidence type="ECO:0000256" key="1">
    <source>
        <dbReference type="SAM" id="MobiDB-lite"/>
    </source>
</evidence>
<evidence type="ECO:0000313" key="2">
    <source>
        <dbReference type="EMBL" id="CAI3990663.1"/>
    </source>
</evidence>
<keyword evidence="4" id="KW-1185">Reference proteome</keyword>
<accession>A0A9P1FW27</accession>
<proteinExistence type="predicted"/>
<dbReference type="OrthoDB" id="420661at2759"/>
<name>A0A9P1FW27_9DINO</name>
<dbReference type="AlphaFoldDB" id="A0A9P1FW27"/>
<protein>
    <submittedName>
        <fullName evidence="2">Uncharacterized protein</fullName>
    </submittedName>
</protein>
<reference evidence="3" key="2">
    <citation type="submission" date="2024-04" db="EMBL/GenBank/DDBJ databases">
        <authorList>
            <person name="Chen Y."/>
            <person name="Shah S."/>
            <person name="Dougan E. K."/>
            <person name="Thang M."/>
            <person name="Chan C."/>
        </authorList>
    </citation>
    <scope>NUCLEOTIDE SEQUENCE [LARGE SCALE GENOMIC DNA]</scope>
</reference>
<dbReference type="Proteomes" id="UP001152797">
    <property type="component" value="Unassembled WGS sequence"/>
</dbReference>
<evidence type="ECO:0000313" key="4">
    <source>
        <dbReference type="Proteomes" id="UP001152797"/>
    </source>
</evidence>
<dbReference type="EMBL" id="CAMXCT010001502">
    <property type="protein sequence ID" value="CAI3990663.1"/>
    <property type="molecule type" value="Genomic_DNA"/>
</dbReference>
<comment type="caution">
    <text evidence="2">The sequence shown here is derived from an EMBL/GenBank/DDBJ whole genome shotgun (WGS) entry which is preliminary data.</text>
</comment>
<reference evidence="2" key="1">
    <citation type="submission" date="2022-10" db="EMBL/GenBank/DDBJ databases">
        <authorList>
            <person name="Chen Y."/>
            <person name="Dougan E. K."/>
            <person name="Chan C."/>
            <person name="Rhodes N."/>
            <person name="Thang M."/>
        </authorList>
    </citation>
    <scope>NUCLEOTIDE SEQUENCE</scope>
</reference>
<organism evidence="2">
    <name type="scientific">Cladocopium goreaui</name>
    <dbReference type="NCBI Taxonomy" id="2562237"/>
    <lineage>
        <taxon>Eukaryota</taxon>
        <taxon>Sar</taxon>
        <taxon>Alveolata</taxon>
        <taxon>Dinophyceae</taxon>
        <taxon>Suessiales</taxon>
        <taxon>Symbiodiniaceae</taxon>
        <taxon>Cladocopium</taxon>
    </lineage>
</organism>
<evidence type="ECO:0000313" key="3">
    <source>
        <dbReference type="EMBL" id="CAL1144038.1"/>
    </source>
</evidence>
<gene>
    <name evidence="2" type="ORF">C1SCF055_LOCUS17635</name>
</gene>
<feature type="region of interest" description="Disordered" evidence="1">
    <location>
        <begin position="109"/>
        <end position="128"/>
    </location>
</feature>
<dbReference type="EMBL" id="CAMXCT030001502">
    <property type="protein sequence ID" value="CAL4777975.1"/>
    <property type="molecule type" value="Genomic_DNA"/>
</dbReference>
<dbReference type="EMBL" id="CAMXCT020001502">
    <property type="protein sequence ID" value="CAL1144038.1"/>
    <property type="molecule type" value="Genomic_DNA"/>
</dbReference>